<evidence type="ECO:0000256" key="4">
    <source>
        <dbReference type="ARBA" id="ARBA00022692"/>
    </source>
</evidence>
<feature type="domain" description="TonB-dependent receptor-like beta-barrel" evidence="10">
    <location>
        <begin position="392"/>
        <end position="952"/>
    </location>
</feature>
<dbReference type="FunFam" id="2.170.130.10:FF:000008">
    <property type="entry name" value="SusC/RagA family TonB-linked outer membrane protein"/>
    <property type="match status" value="1"/>
</dbReference>
<reference evidence="12" key="1">
    <citation type="journal article" date="2014" name="Int. J. Syst. Evol. Microbiol.">
        <title>Complete genome sequence of Corynebacterium casei LMG S-19264T (=DSM 44701T), isolated from a smear-ripened cheese.</title>
        <authorList>
            <consortium name="US DOE Joint Genome Institute (JGI-PGF)"/>
            <person name="Walter F."/>
            <person name="Albersmeier A."/>
            <person name="Kalinowski J."/>
            <person name="Ruckert C."/>
        </authorList>
    </citation>
    <scope>NUCLEOTIDE SEQUENCE</scope>
    <source>
        <strain evidence="12">NBRC 108769</strain>
    </source>
</reference>
<dbReference type="InterPro" id="IPR008969">
    <property type="entry name" value="CarboxyPept-like_regulatory"/>
</dbReference>
<gene>
    <name evidence="12" type="ORF">GCM10007940_01640</name>
</gene>
<dbReference type="RefSeq" id="WP_235292441.1">
    <property type="nucleotide sequence ID" value="NZ_BSOH01000001.1"/>
</dbReference>
<evidence type="ECO:0000256" key="7">
    <source>
        <dbReference type="ARBA" id="ARBA00023237"/>
    </source>
</evidence>
<dbReference type="NCBIfam" id="TIGR04057">
    <property type="entry name" value="SusC_RagA_signa"/>
    <property type="match status" value="1"/>
</dbReference>
<dbReference type="InterPro" id="IPR039426">
    <property type="entry name" value="TonB-dep_rcpt-like"/>
</dbReference>
<comment type="similarity">
    <text evidence="8 9">Belongs to the TonB-dependent receptor family.</text>
</comment>
<comment type="subcellular location">
    <subcellularLocation>
        <location evidence="1 8">Cell outer membrane</location>
        <topology evidence="1 8">Multi-pass membrane protein</topology>
    </subcellularLocation>
</comment>
<evidence type="ECO:0000256" key="6">
    <source>
        <dbReference type="ARBA" id="ARBA00023136"/>
    </source>
</evidence>
<evidence type="ECO:0000313" key="12">
    <source>
        <dbReference type="EMBL" id="GLR15549.1"/>
    </source>
</evidence>
<evidence type="ECO:0000256" key="3">
    <source>
        <dbReference type="ARBA" id="ARBA00022452"/>
    </source>
</evidence>
<dbReference type="InterPro" id="IPR023997">
    <property type="entry name" value="TonB-dep_OMP_SusC/RagA_CS"/>
</dbReference>
<dbReference type="Pfam" id="PF13715">
    <property type="entry name" value="CarbopepD_reg_2"/>
    <property type="match status" value="1"/>
</dbReference>
<name>A0AA37SM23_9BACT</name>
<evidence type="ECO:0000256" key="2">
    <source>
        <dbReference type="ARBA" id="ARBA00022448"/>
    </source>
</evidence>
<dbReference type="InterPro" id="IPR023996">
    <property type="entry name" value="TonB-dep_OMP_SusC/RagA"/>
</dbReference>
<evidence type="ECO:0000256" key="8">
    <source>
        <dbReference type="PROSITE-ProRule" id="PRU01360"/>
    </source>
</evidence>
<feature type="domain" description="TonB-dependent receptor plug" evidence="11">
    <location>
        <begin position="121"/>
        <end position="235"/>
    </location>
</feature>
<keyword evidence="4 8" id="KW-0812">Transmembrane</keyword>
<dbReference type="SUPFAM" id="SSF49464">
    <property type="entry name" value="Carboxypeptidase regulatory domain-like"/>
    <property type="match status" value="1"/>
</dbReference>
<dbReference type="InterPro" id="IPR012910">
    <property type="entry name" value="Plug_dom"/>
</dbReference>
<dbReference type="NCBIfam" id="TIGR04056">
    <property type="entry name" value="OMP_RagA_SusC"/>
    <property type="match status" value="1"/>
</dbReference>
<comment type="caution">
    <text evidence="12">The sequence shown here is derived from an EMBL/GenBank/DDBJ whole genome shotgun (WGS) entry which is preliminary data.</text>
</comment>
<evidence type="ECO:0000256" key="9">
    <source>
        <dbReference type="RuleBase" id="RU003357"/>
    </source>
</evidence>
<dbReference type="InterPro" id="IPR000531">
    <property type="entry name" value="Beta-barrel_TonB"/>
</dbReference>
<keyword evidence="13" id="KW-1185">Reference proteome</keyword>
<dbReference type="Pfam" id="PF00593">
    <property type="entry name" value="TonB_dep_Rec_b-barrel"/>
    <property type="match status" value="1"/>
</dbReference>
<evidence type="ECO:0000256" key="5">
    <source>
        <dbReference type="ARBA" id="ARBA00023077"/>
    </source>
</evidence>
<dbReference type="EMBL" id="BSOH01000001">
    <property type="protein sequence ID" value="GLR15549.1"/>
    <property type="molecule type" value="Genomic_DNA"/>
</dbReference>
<reference evidence="12" key="2">
    <citation type="submission" date="2023-01" db="EMBL/GenBank/DDBJ databases">
        <title>Draft genome sequence of Portibacter lacus strain NBRC 108769.</title>
        <authorList>
            <person name="Sun Q."/>
            <person name="Mori K."/>
        </authorList>
    </citation>
    <scope>NUCLEOTIDE SEQUENCE</scope>
    <source>
        <strain evidence="12">NBRC 108769</strain>
    </source>
</reference>
<keyword evidence="7 8" id="KW-0998">Cell outer membrane</keyword>
<dbReference type="GO" id="GO:0009279">
    <property type="term" value="C:cell outer membrane"/>
    <property type="evidence" value="ECO:0007669"/>
    <property type="project" value="UniProtKB-SubCell"/>
</dbReference>
<proteinExistence type="inferred from homology"/>
<dbReference type="Gene3D" id="2.60.40.1120">
    <property type="entry name" value="Carboxypeptidase-like, regulatory domain"/>
    <property type="match status" value="1"/>
</dbReference>
<dbReference type="SUPFAM" id="SSF56935">
    <property type="entry name" value="Porins"/>
    <property type="match status" value="1"/>
</dbReference>
<keyword evidence="6 8" id="KW-0472">Membrane</keyword>
<evidence type="ECO:0000259" key="11">
    <source>
        <dbReference type="Pfam" id="PF07715"/>
    </source>
</evidence>
<dbReference type="AlphaFoldDB" id="A0AA37SM23"/>
<evidence type="ECO:0000313" key="13">
    <source>
        <dbReference type="Proteomes" id="UP001156666"/>
    </source>
</evidence>
<dbReference type="PROSITE" id="PS52016">
    <property type="entry name" value="TONB_DEPENDENT_REC_3"/>
    <property type="match status" value="1"/>
</dbReference>
<accession>A0AA37SM23</accession>
<protein>
    <submittedName>
        <fullName evidence="12">SusC/RagA family TonB-linked outer membrane protein</fullName>
    </submittedName>
</protein>
<dbReference type="Proteomes" id="UP001156666">
    <property type="component" value="Unassembled WGS sequence"/>
</dbReference>
<keyword evidence="5 9" id="KW-0798">TonB box</keyword>
<keyword evidence="3 8" id="KW-1134">Transmembrane beta strand</keyword>
<evidence type="ECO:0000256" key="1">
    <source>
        <dbReference type="ARBA" id="ARBA00004571"/>
    </source>
</evidence>
<dbReference type="InterPro" id="IPR036942">
    <property type="entry name" value="Beta-barrel_TonB_sf"/>
</dbReference>
<dbReference type="Gene3D" id="2.40.170.20">
    <property type="entry name" value="TonB-dependent receptor, beta-barrel domain"/>
    <property type="match status" value="1"/>
</dbReference>
<dbReference type="InterPro" id="IPR037066">
    <property type="entry name" value="Plug_dom_sf"/>
</dbReference>
<sequence length="989" mass="107642">MNFTKFNLLNVVTTLMLGLWVISPAISQKLISGIVLDEQSNDPLIGATIIAKSDQGIGTTTDFDGKFALDVPENESAVIISYTGYSDKEVVITSSEMGTILLSFGELLDEVVVVGYGTVKREDATGSIQSVTSKDFNKGAITGPQQLLSGKVAGVAITTDGSPGGGSKIRIRGESSLSASNDPLIVIDGIPLDNGGVSGNRNPLNVINPNDIESMTVLKDASAAAIYGNRAAGGVIIITTKQGELGKKIRVGYNGNISIGNTSNRVDVLNADEYRSIVQERYDDGDPTTPDHPALGLLGDASTDWQSEIYRQAIGTDHNLSASGGIGVVPYRVSIGYTDMQGILKTDNFNRYTAGINLSPGLLNNSLQLKLHFKGMLTQNDFADRGAIGAALGFDPTRSPRDPDSPYGGFTTWTNVNGSPNPIAPTNPVALLELRDDRSTVKRYIANASADYRLPFFPALRANLNVGYDFSNGSGSVKIPTTAAFAFNAINGGGVDNIYEQTKENSLLEFYLNYKETFGKNTFDVLGGYSWQHFFVNNTFTSSNVAGTPSETQTGSDPAEFFLLSLFGRVNYNYNDRILLTGTLRRDGTSRFAPENRWGIFPAAALAVKVIDNDNNKFNNVKLRLGWGVTGQQEIGDYYAYLARYQTGLSNAAYQFGNEFISTLRPNGYDGNIRWEETTTYNIGIDYSIIRDRVSGSVDVYQRDTKDLLNRIPVPAGTNLTNFITTNVGNMQNRGIEFALNTTPVLTKNITWDLSANLALNRNEITKLTATEDPSYIGILTGGISGGVGSNIQIHSVGFAPSSFYVFEQKYDEGGNIIEGEFVDRNNDGMVNEQDKYRFKNPTPDYSIGLTSNLSIGDFDFSFAGRANIGNYVYNNVATDMGYYDRLYNSNNTIWNIHQAAIDNNIVSQSNVTFSDHYVVDASFFRLDHITAGYNFSELLGHNVRLYATIQNPLVVTKYEGLDPEIGNGIDNSVYPRPRTILIGVSANF</sequence>
<keyword evidence="2 8" id="KW-0813">Transport</keyword>
<organism evidence="12 13">
    <name type="scientific">Portibacter lacus</name>
    <dbReference type="NCBI Taxonomy" id="1099794"/>
    <lineage>
        <taxon>Bacteria</taxon>
        <taxon>Pseudomonadati</taxon>
        <taxon>Bacteroidota</taxon>
        <taxon>Saprospiria</taxon>
        <taxon>Saprospirales</taxon>
        <taxon>Haliscomenobacteraceae</taxon>
        <taxon>Portibacter</taxon>
    </lineage>
</organism>
<dbReference type="Gene3D" id="2.170.130.10">
    <property type="entry name" value="TonB-dependent receptor, plug domain"/>
    <property type="match status" value="1"/>
</dbReference>
<dbReference type="Pfam" id="PF07715">
    <property type="entry name" value="Plug"/>
    <property type="match status" value="1"/>
</dbReference>
<evidence type="ECO:0000259" key="10">
    <source>
        <dbReference type="Pfam" id="PF00593"/>
    </source>
</evidence>